<evidence type="ECO:0000313" key="6">
    <source>
        <dbReference type="Proteomes" id="UP000552836"/>
    </source>
</evidence>
<dbReference type="Proteomes" id="UP000648663">
    <property type="component" value="Unassembled WGS sequence"/>
</dbReference>
<organism evidence="5 6">
    <name type="scientific">Modestobacter marinus</name>
    <dbReference type="NCBI Taxonomy" id="477641"/>
    <lineage>
        <taxon>Bacteria</taxon>
        <taxon>Bacillati</taxon>
        <taxon>Actinomycetota</taxon>
        <taxon>Actinomycetes</taxon>
        <taxon>Geodermatophilales</taxon>
        <taxon>Geodermatophilaceae</taxon>
        <taxon>Modestobacter</taxon>
    </lineage>
</organism>
<dbReference type="EMBL" id="BMMI01000017">
    <property type="protein sequence ID" value="GGL85582.1"/>
    <property type="molecule type" value="Genomic_DNA"/>
</dbReference>
<dbReference type="InterPro" id="IPR050882">
    <property type="entry name" value="Prepilin_peptidase/N-MTase"/>
</dbReference>
<proteinExistence type="inferred from homology"/>
<feature type="transmembrane region" description="Helical" evidence="2">
    <location>
        <begin position="38"/>
        <end position="59"/>
    </location>
</feature>
<keyword evidence="2" id="KW-1133">Transmembrane helix</keyword>
<dbReference type="GO" id="GO:0006465">
    <property type="term" value="P:signal peptide processing"/>
    <property type="evidence" value="ECO:0007669"/>
    <property type="project" value="TreeGrafter"/>
</dbReference>
<dbReference type="Proteomes" id="UP000552836">
    <property type="component" value="Unassembled WGS sequence"/>
</dbReference>
<dbReference type="GO" id="GO:0032259">
    <property type="term" value="P:methylation"/>
    <property type="evidence" value="ECO:0007669"/>
    <property type="project" value="UniProtKB-KW"/>
</dbReference>
<reference evidence="5 6" key="3">
    <citation type="submission" date="2020-02" db="EMBL/GenBank/DDBJ databases">
        <title>Sequencing the genomes of 1000 actinobacteria strains.</title>
        <authorList>
            <person name="Klenk H.-P."/>
        </authorList>
    </citation>
    <scope>NUCLEOTIDE SEQUENCE [LARGE SCALE GENOMIC DNA]</scope>
    <source>
        <strain evidence="5 6">DSM 45201</strain>
    </source>
</reference>
<dbReference type="GO" id="GO:0004190">
    <property type="term" value="F:aspartic-type endopeptidase activity"/>
    <property type="evidence" value="ECO:0007669"/>
    <property type="project" value="UniProtKB-EC"/>
</dbReference>
<keyword evidence="5" id="KW-0808">Transferase</keyword>
<keyword evidence="5" id="KW-0378">Hydrolase</keyword>
<dbReference type="RefSeq" id="WP_166757815.1">
    <property type="nucleotide sequence ID" value="NZ_BAABJU010000040.1"/>
</dbReference>
<dbReference type="EC" id="3.4.23.43" evidence="5"/>
<feature type="domain" description="Prepilin type IV endopeptidase peptidase" evidence="3">
    <location>
        <begin position="16"/>
        <end position="125"/>
    </location>
</feature>
<evidence type="ECO:0000259" key="3">
    <source>
        <dbReference type="Pfam" id="PF01478"/>
    </source>
</evidence>
<feature type="transmembrane region" description="Helical" evidence="2">
    <location>
        <begin position="142"/>
        <end position="160"/>
    </location>
</feature>
<dbReference type="GO" id="GO:0008168">
    <property type="term" value="F:methyltransferase activity"/>
    <property type="evidence" value="ECO:0007669"/>
    <property type="project" value="UniProtKB-KW"/>
</dbReference>
<dbReference type="PANTHER" id="PTHR30487:SF0">
    <property type="entry name" value="PREPILIN LEADER PEPTIDASE_N-METHYLTRANSFERASE-RELATED"/>
    <property type="match status" value="1"/>
</dbReference>
<feature type="transmembrane region" description="Helical" evidence="2">
    <location>
        <begin position="104"/>
        <end position="130"/>
    </location>
</feature>
<evidence type="ECO:0000313" key="4">
    <source>
        <dbReference type="EMBL" id="GGL85582.1"/>
    </source>
</evidence>
<dbReference type="Pfam" id="PF01478">
    <property type="entry name" value="Peptidase_A24"/>
    <property type="match status" value="1"/>
</dbReference>
<keyword evidence="2" id="KW-0472">Membrane</keyword>
<evidence type="ECO:0000256" key="2">
    <source>
        <dbReference type="SAM" id="Phobius"/>
    </source>
</evidence>
<evidence type="ECO:0000313" key="5">
    <source>
        <dbReference type="EMBL" id="NIH70267.1"/>
    </source>
</evidence>
<name>A0A846LSC6_9ACTN</name>
<sequence>MVCTGVTAVLPAYLWFLAAAVALTVVDVQHQLLPRRIVWPALAGGGLLLLIAAAATPSWDALLRAALARAALLAVHLLLALISPRGVGMGDVRLASVTGLYLGWVSWQVVAIGAVGAFALQAVLAVLLLLARRADRHAQLPFGPAMLAAAALTVGISSLVTR</sequence>
<dbReference type="Gene3D" id="1.20.120.1220">
    <property type="match status" value="1"/>
</dbReference>
<comment type="similarity">
    <text evidence="1">Belongs to the peptidase A24 family.</text>
</comment>
<dbReference type="GO" id="GO:0005886">
    <property type="term" value="C:plasma membrane"/>
    <property type="evidence" value="ECO:0007669"/>
    <property type="project" value="TreeGrafter"/>
</dbReference>
<accession>A0A846LSC6</accession>
<reference evidence="4" key="4">
    <citation type="submission" date="2024-05" db="EMBL/GenBank/DDBJ databases">
        <authorList>
            <person name="Sun Q."/>
            <person name="Zhou Y."/>
        </authorList>
    </citation>
    <scope>NUCLEOTIDE SEQUENCE</scope>
    <source>
        <strain evidence="4">CGMCC 4.5581</strain>
    </source>
</reference>
<dbReference type="EMBL" id="JAAMPA010000006">
    <property type="protein sequence ID" value="NIH70267.1"/>
    <property type="molecule type" value="Genomic_DNA"/>
</dbReference>
<dbReference type="AlphaFoldDB" id="A0A846LSC6"/>
<gene>
    <name evidence="5" type="ORF">FB380_004778</name>
    <name evidence="4" type="ORF">GCM10011589_47490</name>
</gene>
<keyword evidence="7" id="KW-1185">Reference proteome</keyword>
<dbReference type="InterPro" id="IPR000045">
    <property type="entry name" value="Prepilin_IV_endopep_pep"/>
</dbReference>
<keyword evidence="2" id="KW-0812">Transmembrane</keyword>
<keyword evidence="5" id="KW-0489">Methyltransferase</keyword>
<protein>
    <submittedName>
        <fullName evidence="5">Leader peptidase (Prepilin peptidase)/N-methyltransferase</fullName>
        <ecNumber evidence="5">2.1.1.-</ecNumber>
        <ecNumber evidence="5">3.4.23.43</ecNumber>
    </submittedName>
</protein>
<dbReference type="EC" id="2.1.1.-" evidence="5"/>
<dbReference type="PANTHER" id="PTHR30487">
    <property type="entry name" value="TYPE 4 PREPILIN-LIKE PROTEINS LEADER PEPTIDE-PROCESSING ENZYME"/>
    <property type="match status" value="1"/>
</dbReference>
<evidence type="ECO:0000313" key="7">
    <source>
        <dbReference type="Proteomes" id="UP000648663"/>
    </source>
</evidence>
<feature type="transmembrane region" description="Helical" evidence="2">
    <location>
        <begin position="66"/>
        <end position="84"/>
    </location>
</feature>
<comment type="caution">
    <text evidence="5">The sequence shown here is derived from an EMBL/GenBank/DDBJ whole genome shotgun (WGS) entry which is preliminary data.</text>
</comment>
<evidence type="ECO:0000256" key="1">
    <source>
        <dbReference type="ARBA" id="ARBA00005801"/>
    </source>
</evidence>
<reference evidence="4" key="1">
    <citation type="journal article" date="2014" name="Int. J. Syst. Evol. Microbiol.">
        <title>Complete genome of a new Firmicutes species belonging to the dominant human colonic microbiota ('Ruminococcus bicirculans') reveals two chromosomes and a selective capacity to utilize plant glucans.</title>
        <authorList>
            <consortium name="NISC Comparative Sequencing Program"/>
            <person name="Wegmann U."/>
            <person name="Louis P."/>
            <person name="Goesmann A."/>
            <person name="Henrissat B."/>
            <person name="Duncan S.H."/>
            <person name="Flint H.J."/>
        </authorList>
    </citation>
    <scope>NUCLEOTIDE SEQUENCE</scope>
    <source>
        <strain evidence="4">CGMCC 4.5581</strain>
    </source>
</reference>
<reference evidence="7" key="2">
    <citation type="journal article" date="2019" name="Int. J. Syst. Evol. Microbiol.">
        <title>The Global Catalogue of Microorganisms (GCM) 10K type strain sequencing project: providing services to taxonomists for standard genome sequencing and annotation.</title>
        <authorList>
            <consortium name="The Broad Institute Genomics Platform"/>
            <consortium name="The Broad Institute Genome Sequencing Center for Infectious Disease"/>
            <person name="Wu L."/>
            <person name="Ma J."/>
        </authorList>
    </citation>
    <scope>NUCLEOTIDE SEQUENCE [LARGE SCALE GENOMIC DNA]</scope>
    <source>
        <strain evidence="7">CGMCC 4.5581</strain>
    </source>
</reference>